<sequence length="78" mass="8540">MEIVGIKQGGIDFIPKFSPNSSTTASGGCSATTYDLTCNRHHTRRILSGIGFRAWNPPAPKLNPYHRGLYTSEGWMNG</sequence>
<evidence type="ECO:0000313" key="1">
    <source>
        <dbReference type="EMBL" id="GBN58700.1"/>
    </source>
</evidence>
<dbReference type="Proteomes" id="UP000499080">
    <property type="component" value="Unassembled WGS sequence"/>
</dbReference>
<accession>A0A4Y2Q731</accession>
<keyword evidence="2" id="KW-1185">Reference proteome</keyword>
<proteinExistence type="predicted"/>
<name>A0A4Y2Q731_ARAVE</name>
<dbReference type="EMBL" id="BGPR01012985">
    <property type="protein sequence ID" value="GBN58700.1"/>
    <property type="molecule type" value="Genomic_DNA"/>
</dbReference>
<dbReference type="PROSITE" id="PS51257">
    <property type="entry name" value="PROKAR_LIPOPROTEIN"/>
    <property type="match status" value="1"/>
</dbReference>
<comment type="caution">
    <text evidence="1">The sequence shown here is derived from an EMBL/GenBank/DDBJ whole genome shotgun (WGS) entry which is preliminary data.</text>
</comment>
<protein>
    <submittedName>
        <fullName evidence="1">Uncharacterized protein</fullName>
    </submittedName>
</protein>
<gene>
    <name evidence="1" type="ORF">AVEN_44633_1</name>
</gene>
<dbReference type="AlphaFoldDB" id="A0A4Y2Q731"/>
<evidence type="ECO:0000313" key="2">
    <source>
        <dbReference type="Proteomes" id="UP000499080"/>
    </source>
</evidence>
<organism evidence="1 2">
    <name type="scientific">Araneus ventricosus</name>
    <name type="common">Orbweaver spider</name>
    <name type="synonym">Epeira ventricosa</name>
    <dbReference type="NCBI Taxonomy" id="182803"/>
    <lineage>
        <taxon>Eukaryota</taxon>
        <taxon>Metazoa</taxon>
        <taxon>Ecdysozoa</taxon>
        <taxon>Arthropoda</taxon>
        <taxon>Chelicerata</taxon>
        <taxon>Arachnida</taxon>
        <taxon>Araneae</taxon>
        <taxon>Araneomorphae</taxon>
        <taxon>Entelegynae</taxon>
        <taxon>Araneoidea</taxon>
        <taxon>Araneidae</taxon>
        <taxon>Araneus</taxon>
    </lineage>
</organism>
<reference evidence="1 2" key="1">
    <citation type="journal article" date="2019" name="Sci. Rep.">
        <title>Orb-weaving spider Araneus ventricosus genome elucidates the spidroin gene catalogue.</title>
        <authorList>
            <person name="Kono N."/>
            <person name="Nakamura H."/>
            <person name="Ohtoshi R."/>
            <person name="Moran D.A.P."/>
            <person name="Shinohara A."/>
            <person name="Yoshida Y."/>
            <person name="Fujiwara M."/>
            <person name="Mori M."/>
            <person name="Tomita M."/>
            <person name="Arakawa K."/>
        </authorList>
    </citation>
    <scope>NUCLEOTIDE SEQUENCE [LARGE SCALE GENOMIC DNA]</scope>
</reference>